<evidence type="ECO:0000313" key="3">
    <source>
        <dbReference type="Proteomes" id="UP000269945"/>
    </source>
</evidence>
<dbReference type="EMBL" id="CYRY02004247">
    <property type="protein sequence ID" value="VCW68765.1"/>
    <property type="molecule type" value="Genomic_DNA"/>
</dbReference>
<protein>
    <submittedName>
        <fullName evidence="2">Uncharacterized protein</fullName>
    </submittedName>
</protein>
<accession>A0A9X9LIB8</accession>
<feature type="compositionally biased region" description="Low complexity" evidence="1">
    <location>
        <begin position="53"/>
        <end position="86"/>
    </location>
</feature>
<organism evidence="2 3">
    <name type="scientific">Gulo gulo</name>
    <name type="common">Wolverine</name>
    <name type="synonym">Gluton</name>
    <dbReference type="NCBI Taxonomy" id="48420"/>
    <lineage>
        <taxon>Eukaryota</taxon>
        <taxon>Metazoa</taxon>
        <taxon>Chordata</taxon>
        <taxon>Craniata</taxon>
        <taxon>Vertebrata</taxon>
        <taxon>Euteleostomi</taxon>
        <taxon>Mammalia</taxon>
        <taxon>Eutheria</taxon>
        <taxon>Laurasiatheria</taxon>
        <taxon>Carnivora</taxon>
        <taxon>Caniformia</taxon>
        <taxon>Musteloidea</taxon>
        <taxon>Mustelidae</taxon>
        <taxon>Guloninae</taxon>
        <taxon>Gulo</taxon>
    </lineage>
</organism>
<sequence length="95" mass="9346">MFTLLTAAAGGGGAGVAGGWAAARLALGTRLAVRRVGARACSERPRGRRGGRWRSAPGLAATAPGPAGLSAAPPGRAALPPRVPRGQEIGKLPTS</sequence>
<feature type="region of interest" description="Disordered" evidence="1">
    <location>
        <begin position="37"/>
        <end position="95"/>
    </location>
</feature>
<proteinExistence type="predicted"/>
<evidence type="ECO:0000313" key="2">
    <source>
        <dbReference type="EMBL" id="VCW68765.1"/>
    </source>
</evidence>
<dbReference type="Proteomes" id="UP000269945">
    <property type="component" value="Unassembled WGS sequence"/>
</dbReference>
<gene>
    <name evidence="2" type="ORF">BN2614_LOCUS1</name>
</gene>
<reference evidence="2 3" key="1">
    <citation type="submission" date="2018-10" db="EMBL/GenBank/DDBJ databases">
        <authorList>
            <person name="Ekblom R."/>
            <person name="Jareborg N."/>
        </authorList>
    </citation>
    <scope>NUCLEOTIDE SEQUENCE [LARGE SCALE GENOMIC DNA]</scope>
    <source>
        <tissue evidence="2">Muscle</tissue>
    </source>
</reference>
<evidence type="ECO:0000256" key="1">
    <source>
        <dbReference type="SAM" id="MobiDB-lite"/>
    </source>
</evidence>
<keyword evidence="3" id="KW-1185">Reference proteome</keyword>
<name>A0A9X9LIB8_GULGU</name>
<dbReference type="AlphaFoldDB" id="A0A9X9LIB8"/>
<comment type="caution">
    <text evidence="2">The sequence shown here is derived from an EMBL/GenBank/DDBJ whole genome shotgun (WGS) entry which is preliminary data.</text>
</comment>